<dbReference type="RefSeq" id="WP_093833889.1">
    <property type="nucleotide sequence ID" value="NZ_FOLQ01000027.1"/>
</dbReference>
<dbReference type="InterPro" id="IPR013597">
    <property type="entry name" value="Mat_intron_G2"/>
</dbReference>
<dbReference type="Pfam" id="PF13655">
    <property type="entry name" value="RVT_N"/>
    <property type="match status" value="1"/>
</dbReference>
<dbReference type="InterPro" id="IPR043128">
    <property type="entry name" value="Rev_trsase/Diguanyl_cyclase"/>
</dbReference>
<accession>A0A1I2FS11</accession>
<dbReference type="SMART" id="SM00507">
    <property type="entry name" value="HNHc"/>
    <property type="match status" value="1"/>
</dbReference>
<evidence type="ECO:0000259" key="2">
    <source>
        <dbReference type="PROSITE" id="PS50878"/>
    </source>
</evidence>
<dbReference type="NCBIfam" id="TIGR04416">
    <property type="entry name" value="group_II_RT_mat"/>
    <property type="match status" value="1"/>
</dbReference>
<gene>
    <name evidence="3" type="ORF">SAMN05216167_12724</name>
</gene>
<sequence length="589" mass="68215">MAPKTEEQILNKELSSMHPKPEANRLVGPTDWHAIDWQKAFRLLKNLRSRIFRAAQEGNHKKVRSLQKLMLRSYANRVTSVRRITQLNAGKDTPGVDQVVVRTASERQKLVEELSQHQPWKAKPARRVYIPKANAKRRPLGIPVIGDRCLQTMVVQALEPEWEAKFEASSYGFRPGRSCHDAIERIFRYARPDGRRKWVVDADIKGAFDHIDHSFLLERIGRFPAKRLLEQWLKAGYLEANVFHPTNSGTPQGGSCSPLLANIALHGLEQAMGMSYYYGGGRVQTCGLRRVVRYADDFLVFCSTQEDAQQAVLLLKDWLKERGLALSEEKTRIVHLTDGVDILGFHVRQYPSRNTTTSWKTLTKPSKESVQKIRDRLRAEWLGLKTQRVEVIVKRLNPIIRGWSNYFRTGVAYETFTKLDRWMFDRQVRYVRRMHPRKNYAWKQAKYWGRLNLDRQDKWVFGDKQTGIALQKFVWTPIQRHILIQHTASPDDPSLRAYWQKRTQRKSAELVPSKQRIARRQNHQCPVCKTSLYTDEALHVHHIKPKQEGGSDAYSNLRLVHVTCHQQVHSKAFAATKKKQGTLSRLSSA</sequence>
<dbReference type="STRING" id="662367.SAMN05216167_12724"/>
<dbReference type="InterPro" id="IPR030931">
    <property type="entry name" value="Group_II_RT_mat"/>
</dbReference>
<dbReference type="Proteomes" id="UP000198598">
    <property type="component" value="Unassembled WGS sequence"/>
</dbReference>
<name>A0A1I2FS11_9BACT</name>
<dbReference type="Pfam" id="PF00078">
    <property type="entry name" value="RVT_1"/>
    <property type="match status" value="1"/>
</dbReference>
<dbReference type="AlphaFoldDB" id="A0A1I2FS11"/>
<dbReference type="InterPro" id="IPR043502">
    <property type="entry name" value="DNA/RNA_pol_sf"/>
</dbReference>
<dbReference type="GO" id="GO:0003676">
    <property type="term" value="F:nucleic acid binding"/>
    <property type="evidence" value="ECO:0007669"/>
    <property type="project" value="InterPro"/>
</dbReference>
<dbReference type="EMBL" id="FOLQ01000027">
    <property type="protein sequence ID" value="SFF07430.1"/>
    <property type="molecule type" value="Genomic_DNA"/>
</dbReference>
<dbReference type="InterPro" id="IPR000477">
    <property type="entry name" value="RT_dom"/>
</dbReference>
<reference evidence="3 4" key="1">
    <citation type="submission" date="2016-10" db="EMBL/GenBank/DDBJ databases">
        <authorList>
            <person name="de Groot N.N."/>
        </authorList>
    </citation>
    <scope>NUCLEOTIDE SEQUENCE [LARGE SCALE GENOMIC DNA]</scope>
    <source>
        <strain evidence="3 4">DSM 26130</strain>
    </source>
</reference>
<evidence type="ECO:0000313" key="4">
    <source>
        <dbReference type="Proteomes" id="UP000198598"/>
    </source>
</evidence>
<dbReference type="PANTHER" id="PTHR34047:SF10">
    <property type="entry name" value="GROUP II INTRON-ASSOCIATED OPEN READING FRAME"/>
    <property type="match status" value="1"/>
</dbReference>
<dbReference type="GO" id="GO:0008270">
    <property type="term" value="F:zinc ion binding"/>
    <property type="evidence" value="ECO:0007669"/>
    <property type="project" value="InterPro"/>
</dbReference>
<protein>
    <submittedName>
        <fullName evidence="3">RNA-directed DNA polymerase</fullName>
    </submittedName>
</protein>
<dbReference type="Pfam" id="PF01844">
    <property type="entry name" value="HNH"/>
    <property type="match status" value="1"/>
</dbReference>
<organism evidence="3 4">
    <name type="scientific">Spirosoma endophyticum</name>
    <dbReference type="NCBI Taxonomy" id="662367"/>
    <lineage>
        <taxon>Bacteria</taxon>
        <taxon>Pseudomonadati</taxon>
        <taxon>Bacteroidota</taxon>
        <taxon>Cytophagia</taxon>
        <taxon>Cytophagales</taxon>
        <taxon>Cytophagaceae</taxon>
        <taxon>Spirosoma</taxon>
    </lineage>
</organism>
<dbReference type="Gene3D" id="3.30.70.270">
    <property type="match status" value="1"/>
</dbReference>
<dbReference type="GO" id="GO:0004519">
    <property type="term" value="F:endonuclease activity"/>
    <property type="evidence" value="ECO:0007669"/>
    <property type="project" value="InterPro"/>
</dbReference>
<dbReference type="SUPFAM" id="SSF56672">
    <property type="entry name" value="DNA/RNA polymerases"/>
    <property type="match status" value="1"/>
</dbReference>
<dbReference type="Pfam" id="PF08388">
    <property type="entry name" value="GIIM"/>
    <property type="match status" value="1"/>
</dbReference>
<evidence type="ECO:0000313" key="3">
    <source>
        <dbReference type="EMBL" id="SFF07430.1"/>
    </source>
</evidence>
<dbReference type="InterPro" id="IPR025960">
    <property type="entry name" value="RVT_N"/>
</dbReference>
<comment type="similarity">
    <text evidence="1">Belongs to the bacterial reverse transcriptase family.</text>
</comment>
<feature type="domain" description="Reverse transcriptase" evidence="2">
    <location>
        <begin position="111"/>
        <end position="347"/>
    </location>
</feature>
<dbReference type="InterPro" id="IPR002711">
    <property type="entry name" value="HNH"/>
</dbReference>
<evidence type="ECO:0000256" key="1">
    <source>
        <dbReference type="ARBA" id="ARBA00034120"/>
    </source>
</evidence>
<dbReference type="InterPro" id="IPR051083">
    <property type="entry name" value="GrpII_Intron_Splice-Mob/Def"/>
</dbReference>
<keyword evidence="4" id="KW-1185">Reference proteome</keyword>
<dbReference type="PROSITE" id="PS50878">
    <property type="entry name" value="RT_POL"/>
    <property type="match status" value="1"/>
</dbReference>
<keyword evidence="3" id="KW-0695">RNA-directed DNA polymerase</keyword>
<dbReference type="InterPro" id="IPR003615">
    <property type="entry name" value="HNH_nuc"/>
</dbReference>
<dbReference type="PANTHER" id="PTHR34047">
    <property type="entry name" value="NUCLEAR INTRON MATURASE 1, MITOCHONDRIAL-RELATED"/>
    <property type="match status" value="1"/>
</dbReference>
<dbReference type="CDD" id="cd00085">
    <property type="entry name" value="HNHc"/>
    <property type="match status" value="1"/>
</dbReference>
<dbReference type="Gene3D" id="1.10.30.50">
    <property type="match status" value="1"/>
</dbReference>
<dbReference type="GO" id="GO:0003964">
    <property type="term" value="F:RNA-directed DNA polymerase activity"/>
    <property type="evidence" value="ECO:0007669"/>
    <property type="project" value="UniProtKB-KW"/>
</dbReference>
<keyword evidence="3" id="KW-0548">Nucleotidyltransferase</keyword>
<dbReference type="OrthoDB" id="9780724at2"/>
<keyword evidence="3" id="KW-0808">Transferase</keyword>
<proteinExistence type="inferred from homology"/>
<dbReference type="CDD" id="cd01651">
    <property type="entry name" value="RT_G2_intron"/>
    <property type="match status" value="1"/>
</dbReference>